<dbReference type="EMBL" id="QGDI01000018">
    <property type="protein sequence ID" value="PWJ09887.1"/>
    <property type="molecule type" value="Genomic_DNA"/>
</dbReference>
<evidence type="ECO:0000313" key="3">
    <source>
        <dbReference type="EMBL" id="PWJ09887.1"/>
    </source>
</evidence>
<accession>A0A315XWL2</accession>
<feature type="signal peptide" evidence="2">
    <location>
        <begin position="1"/>
        <end position="22"/>
    </location>
</feature>
<name>A0A315XWL2_RUMFL</name>
<protein>
    <recommendedName>
        <fullName evidence="5">Lipoprotein</fullName>
    </recommendedName>
</protein>
<dbReference type="RefSeq" id="WP_181380356.1">
    <property type="nucleotide sequence ID" value="NZ_QGDI01000018.1"/>
</dbReference>
<feature type="compositionally biased region" description="Low complexity" evidence="1">
    <location>
        <begin position="34"/>
        <end position="57"/>
    </location>
</feature>
<evidence type="ECO:0000313" key="4">
    <source>
        <dbReference type="Proteomes" id="UP000245720"/>
    </source>
</evidence>
<feature type="region of interest" description="Disordered" evidence="1">
    <location>
        <begin position="34"/>
        <end position="66"/>
    </location>
</feature>
<proteinExistence type="predicted"/>
<evidence type="ECO:0000256" key="1">
    <source>
        <dbReference type="SAM" id="MobiDB-lite"/>
    </source>
</evidence>
<keyword evidence="2" id="KW-0732">Signal</keyword>
<organism evidence="3 4">
    <name type="scientific">Ruminococcus flavefaciens</name>
    <dbReference type="NCBI Taxonomy" id="1265"/>
    <lineage>
        <taxon>Bacteria</taxon>
        <taxon>Bacillati</taxon>
        <taxon>Bacillota</taxon>
        <taxon>Clostridia</taxon>
        <taxon>Eubacteriales</taxon>
        <taxon>Oscillospiraceae</taxon>
        <taxon>Ruminococcus</taxon>
    </lineage>
</organism>
<dbReference type="PROSITE" id="PS51257">
    <property type="entry name" value="PROKAR_LIPOPROTEIN"/>
    <property type="match status" value="1"/>
</dbReference>
<evidence type="ECO:0000256" key="2">
    <source>
        <dbReference type="SAM" id="SignalP"/>
    </source>
</evidence>
<gene>
    <name evidence="3" type="ORF">IE37_03321</name>
</gene>
<evidence type="ECO:0008006" key="5">
    <source>
        <dbReference type="Google" id="ProtNLM"/>
    </source>
</evidence>
<feature type="chain" id="PRO_5038786307" description="Lipoprotein" evidence="2">
    <location>
        <begin position="23"/>
        <end position="245"/>
    </location>
</feature>
<sequence length="245" mass="26681">MKNNMRAAIAVILIAAALTGCGTIKPPAIDTTVTTAPATTETTTAEPTTIAETTEAPTEPPMTEEERRQLEQSTFISEFLGSQIKFEDTAGITDEVIKKADFECESSKNGTEKITVKGKNGGGKIEVSVMDISASTLKNDVENVLGRYGDYSYEQITAGMNGINSVDFTSNYRMITSVVSKGKYQRYGAIQKTDGMSTQFGYAEVYAVLRDNKLTVISGQLLSTDMTERQNFSELIKQLAEKVVY</sequence>
<dbReference type="AlphaFoldDB" id="A0A315XWL2"/>
<dbReference type="Proteomes" id="UP000245720">
    <property type="component" value="Unassembled WGS sequence"/>
</dbReference>
<comment type="caution">
    <text evidence="3">The sequence shown here is derived from an EMBL/GenBank/DDBJ whole genome shotgun (WGS) entry which is preliminary data.</text>
</comment>
<reference evidence="3 4" key="1">
    <citation type="submission" date="2018-05" db="EMBL/GenBank/DDBJ databases">
        <title>The Hungate 1000. A catalogue of reference genomes from the rumen microbiome.</title>
        <authorList>
            <person name="Kelly W."/>
        </authorList>
    </citation>
    <scope>NUCLEOTIDE SEQUENCE [LARGE SCALE GENOMIC DNA]</scope>
    <source>
        <strain evidence="3 4">SAb67</strain>
    </source>
</reference>